<keyword evidence="1" id="KW-0482">Metalloprotease</keyword>
<evidence type="ECO:0000313" key="2">
    <source>
        <dbReference type="Proteomes" id="UP000325081"/>
    </source>
</evidence>
<sequence length="278" mass="31162">MAKEPAMESHGGDLIYDGDWRMRIMRQRSKRCEQRRRWEARRRNVSTLRHRPSGAGSSALSALWTIGYENGDRNGVGDCRRRKSAVAELVSLVLLVVKCRRRELAEEASPTTVGLGERERCVGITLSLRPKTPFLSTLRFQICFSGTLLSAFFRLFQLDSGRPWWIGGWMGRLSEFPVVWQRLGVPSESMAFHGRRLQARCFGQPFGVGFFHSKLVPWFGRSLCGDRWASSAAATSDLEGEGGLWSPVFVWAHFAVRRPNFSTVLAVGRVGDVPAGSG</sequence>
<proteinExistence type="predicted"/>
<dbReference type="GO" id="GO:0008237">
    <property type="term" value="F:metallopeptidase activity"/>
    <property type="evidence" value="ECO:0007669"/>
    <property type="project" value="UniProtKB-KW"/>
</dbReference>
<organism evidence="1 2">
    <name type="scientific">Striga asiatica</name>
    <name type="common">Asiatic witchweed</name>
    <name type="synonym">Buchnera asiatica</name>
    <dbReference type="NCBI Taxonomy" id="4170"/>
    <lineage>
        <taxon>Eukaryota</taxon>
        <taxon>Viridiplantae</taxon>
        <taxon>Streptophyta</taxon>
        <taxon>Embryophyta</taxon>
        <taxon>Tracheophyta</taxon>
        <taxon>Spermatophyta</taxon>
        <taxon>Magnoliopsida</taxon>
        <taxon>eudicotyledons</taxon>
        <taxon>Gunneridae</taxon>
        <taxon>Pentapetalae</taxon>
        <taxon>asterids</taxon>
        <taxon>lamiids</taxon>
        <taxon>Lamiales</taxon>
        <taxon>Orobanchaceae</taxon>
        <taxon>Buchnereae</taxon>
        <taxon>Striga</taxon>
    </lineage>
</organism>
<name>A0A5A7Q586_STRAF</name>
<dbReference type="EMBL" id="BKCP01005838">
    <property type="protein sequence ID" value="GER40106.1"/>
    <property type="molecule type" value="Genomic_DNA"/>
</dbReference>
<comment type="caution">
    <text evidence="1">The sequence shown here is derived from an EMBL/GenBank/DDBJ whole genome shotgun (WGS) entry which is preliminary data.</text>
</comment>
<evidence type="ECO:0000313" key="1">
    <source>
        <dbReference type="EMBL" id="GER40106.1"/>
    </source>
</evidence>
<reference evidence="2" key="1">
    <citation type="journal article" date="2019" name="Curr. Biol.">
        <title>Genome Sequence of Striga asiatica Provides Insight into the Evolution of Plant Parasitism.</title>
        <authorList>
            <person name="Yoshida S."/>
            <person name="Kim S."/>
            <person name="Wafula E.K."/>
            <person name="Tanskanen J."/>
            <person name="Kim Y.M."/>
            <person name="Honaas L."/>
            <person name="Yang Z."/>
            <person name="Spallek T."/>
            <person name="Conn C.E."/>
            <person name="Ichihashi Y."/>
            <person name="Cheong K."/>
            <person name="Cui S."/>
            <person name="Der J.P."/>
            <person name="Gundlach H."/>
            <person name="Jiao Y."/>
            <person name="Hori C."/>
            <person name="Ishida J.K."/>
            <person name="Kasahara H."/>
            <person name="Kiba T."/>
            <person name="Kim M.S."/>
            <person name="Koo N."/>
            <person name="Laohavisit A."/>
            <person name="Lee Y.H."/>
            <person name="Lumba S."/>
            <person name="McCourt P."/>
            <person name="Mortimer J.C."/>
            <person name="Mutuku J.M."/>
            <person name="Nomura T."/>
            <person name="Sasaki-Sekimoto Y."/>
            <person name="Seto Y."/>
            <person name="Wang Y."/>
            <person name="Wakatake T."/>
            <person name="Sakakibara H."/>
            <person name="Demura T."/>
            <person name="Yamaguchi S."/>
            <person name="Yoneyama K."/>
            <person name="Manabe R.I."/>
            <person name="Nelson D.C."/>
            <person name="Schulman A.H."/>
            <person name="Timko M.P."/>
            <person name="dePamphilis C.W."/>
            <person name="Choi D."/>
            <person name="Shirasu K."/>
        </authorList>
    </citation>
    <scope>NUCLEOTIDE SEQUENCE [LARGE SCALE GENOMIC DNA]</scope>
    <source>
        <strain evidence="2">cv. UVA1</strain>
    </source>
</reference>
<protein>
    <submittedName>
        <fullName evidence="1">ATP-dependent zinc metalloprotease FtsH homolog</fullName>
    </submittedName>
</protein>
<accession>A0A5A7Q586</accession>
<dbReference type="GO" id="GO:0006508">
    <property type="term" value="P:proteolysis"/>
    <property type="evidence" value="ECO:0007669"/>
    <property type="project" value="UniProtKB-KW"/>
</dbReference>
<dbReference type="Proteomes" id="UP000325081">
    <property type="component" value="Unassembled WGS sequence"/>
</dbReference>
<gene>
    <name evidence="1" type="ORF">STAS_16765</name>
</gene>
<dbReference type="AlphaFoldDB" id="A0A5A7Q586"/>
<keyword evidence="1" id="KW-0645">Protease</keyword>
<keyword evidence="2" id="KW-1185">Reference proteome</keyword>
<keyword evidence="1" id="KW-0378">Hydrolase</keyword>